<sequence>MTDTQVQIEANIALLAGANTSSNTLKWTIRLLMLHPEIYVIFSALGMDVNTWKEPLKFDLSRFVNSEEARHNFFGFSHVVCICPGRHIA</sequence>
<gene>
    <name evidence="1" type="ORF">FBU59_001032</name>
</gene>
<evidence type="ECO:0000313" key="2">
    <source>
        <dbReference type="Proteomes" id="UP001150603"/>
    </source>
</evidence>
<comment type="caution">
    <text evidence="1">The sequence shown here is derived from an EMBL/GenBank/DDBJ whole genome shotgun (WGS) entry which is preliminary data.</text>
</comment>
<dbReference type="EMBL" id="JANBPW010000386">
    <property type="protein sequence ID" value="KAJ1949693.1"/>
    <property type="molecule type" value="Genomic_DNA"/>
</dbReference>
<proteinExistence type="predicted"/>
<keyword evidence="2" id="KW-1185">Reference proteome</keyword>
<organism evidence="1 2">
    <name type="scientific">Linderina macrospora</name>
    <dbReference type="NCBI Taxonomy" id="4868"/>
    <lineage>
        <taxon>Eukaryota</taxon>
        <taxon>Fungi</taxon>
        <taxon>Fungi incertae sedis</taxon>
        <taxon>Zoopagomycota</taxon>
        <taxon>Kickxellomycotina</taxon>
        <taxon>Kickxellomycetes</taxon>
        <taxon>Kickxellales</taxon>
        <taxon>Kickxellaceae</taxon>
        <taxon>Linderina</taxon>
    </lineage>
</organism>
<dbReference type="Proteomes" id="UP001150603">
    <property type="component" value="Unassembled WGS sequence"/>
</dbReference>
<reference evidence="1" key="1">
    <citation type="submission" date="2022-07" db="EMBL/GenBank/DDBJ databases">
        <title>Phylogenomic reconstructions and comparative analyses of Kickxellomycotina fungi.</title>
        <authorList>
            <person name="Reynolds N.K."/>
            <person name="Stajich J.E."/>
            <person name="Barry K."/>
            <person name="Grigoriev I.V."/>
            <person name="Crous P."/>
            <person name="Smith M.E."/>
        </authorList>
    </citation>
    <scope>NUCLEOTIDE SEQUENCE</scope>
    <source>
        <strain evidence="1">NRRL 5244</strain>
    </source>
</reference>
<accession>A0ACC1JFG0</accession>
<name>A0ACC1JFG0_9FUNG</name>
<evidence type="ECO:0000313" key="1">
    <source>
        <dbReference type="EMBL" id="KAJ1949693.1"/>
    </source>
</evidence>
<protein>
    <submittedName>
        <fullName evidence="1">Uncharacterized protein</fullName>
    </submittedName>
</protein>